<dbReference type="InterPro" id="IPR000073">
    <property type="entry name" value="AB_hydrolase_1"/>
</dbReference>
<evidence type="ECO:0000259" key="2">
    <source>
        <dbReference type="Pfam" id="PF13577"/>
    </source>
</evidence>
<dbReference type="CDD" id="cd00531">
    <property type="entry name" value="NTF2_like"/>
    <property type="match status" value="1"/>
</dbReference>
<evidence type="ECO:0000313" key="3">
    <source>
        <dbReference type="EMBL" id="NLQ17305.1"/>
    </source>
</evidence>
<dbReference type="InterPro" id="IPR037401">
    <property type="entry name" value="SnoaL-like"/>
</dbReference>
<dbReference type="RefSeq" id="WP_168824041.1">
    <property type="nucleotide sequence ID" value="NZ_CP073013.1"/>
</dbReference>
<comment type="caution">
    <text evidence="3">The sequence shown here is derived from an EMBL/GenBank/DDBJ whole genome shotgun (WGS) entry which is preliminary data.</text>
</comment>
<reference evidence="3 4" key="1">
    <citation type="submission" date="2020-04" db="EMBL/GenBank/DDBJ databases">
        <title>Marinomonas sp. M1K-6 isolated from the deep seawater of the Mariana Trench.</title>
        <authorList>
            <person name="Li Y."/>
        </authorList>
    </citation>
    <scope>NUCLEOTIDE SEQUENCE [LARGE SCALE GENOMIC DNA]</scope>
    <source>
        <strain evidence="3 4">M1K-6</strain>
    </source>
</reference>
<dbReference type="GO" id="GO:0016787">
    <property type="term" value="F:hydrolase activity"/>
    <property type="evidence" value="ECO:0007669"/>
    <property type="project" value="UniProtKB-KW"/>
</dbReference>
<dbReference type="PANTHER" id="PTHR43798:SF29">
    <property type="entry name" value="AB HYDROLASE-1 DOMAIN-CONTAINING PROTEIN"/>
    <property type="match status" value="1"/>
</dbReference>
<dbReference type="Gene3D" id="3.10.450.50">
    <property type="match status" value="1"/>
</dbReference>
<dbReference type="InterPro" id="IPR029058">
    <property type="entry name" value="AB_hydrolase_fold"/>
</dbReference>
<evidence type="ECO:0000259" key="1">
    <source>
        <dbReference type="Pfam" id="PF12697"/>
    </source>
</evidence>
<dbReference type="Gene3D" id="3.40.50.1820">
    <property type="entry name" value="alpha/beta hydrolase"/>
    <property type="match status" value="1"/>
</dbReference>
<organism evidence="3 4">
    <name type="scientific">Marinomonas profundi</name>
    <dbReference type="NCBI Taxonomy" id="2726122"/>
    <lineage>
        <taxon>Bacteria</taxon>
        <taxon>Pseudomonadati</taxon>
        <taxon>Pseudomonadota</taxon>
        <taxon>Gammaproteobacteria</taxon>
        <taxon>Oceanospirillales</taxon>
        <taxon>Oceanospirillaceae</taxon>
        <taxon>Marinomonas</taxon>
    </lineage>
</organism>
<gene>
    <name evidence="3" type="ORF">HGG82_06655</name>
</gene>
<dbReference type="PRINTS" id="PR00111">
    <property type="entry name" value="ABHYDROLASE"/>
</dbReference>
<feature type="domain" description="SnoaL-like" evidence="2">
    <location>
        <begin position="251"/>
        <end position="378"/>
    </location>
</feature>
<dbReference type="AlphaFoldDB" id="A0A847R103"/>
<proteinExistence type="predicted"/>
<dbReference type="Pfam" id="PF12697">
    <property type="entry name" value="Abhydrolase_6"/>
    <property type="match status" value="1"/>
</dbReference>
<dbReference type="Proteomes" id="UP000586067">
    <property type="component" value="Unassembled WGS sequence"/>
</dbReference>
<sequence>MAGFTAKPKLVCLAGLLCDDRMWQGVAAQLEQDADVEIMSFAGFDDLTAMAQHVLSSVEGDFALAGHSMGGRVALEIYRLAPQRITHLALLNTGVHPKSDQEIPGRMRLIDAAKSKGMPALARQWLVPMMSPKGLQDAELMANLTQMVESYSVDDFEKQIHALIQRPNAEAQLAQISVPTLLLSGTQDTWSPVEQHRLIQHKIVGSELVVIEDAGHMAPVEAPIPVANALKSWLQKSRKRLSEQTLESMLIEWQCQKLVTRSINLLDQGRWQELASCYAEDGVLYRPSAPTVKIAGRDAILDSFTARPAKETCHALTNLDADIINETHVVVTSRVVLFAGAKKTDPIEKMVQANADVYIGRFVDEIKKIEGEWLIIKRQGSIELNYKGVG</sequence>
<name>A0A847R103_9GAMM</name>
<evidence type="ECO:0000313" key="4">
    <source>
        <dbReference type="Proteomes" id="UP000586067"/>
    </source>
</evidence>
<keyword evidence="4" id="KW-1185">Reference proteome</keyword>
<dbReference type="PANTHER" id="PTHR43798">
    <property type="entry name" value="MONOACYLGLYCEROL LIPASE"/>
    <property type="match status" value="1"/>
</dbReference>
<dbReference type="Pfam" id="PF13577">
    <property type="entry name" value="SnoaL_4"/>
    <property type="match status" value="1"/>
</dbReference>
<keyword evidence="3" id="KW-0378">Hydrolase</keyword>
<dbReference type="SUPFAM" id="SSF53474">
    <property type="entry name" value="alpha/beta-Hydrolases"/>
    <property type="match status" value="1"/>
</dbReference>
<accession>A0A847R103</accession>
<protein>
    <submittedName>
        <fullName evidence="3">Alpha/beta fold hydrolase</fullName>
    </submittedName>
</protein>
<dbReference type="InterPro" id="IPR050266">
    <property type="entry name" value="AB_hydrolase_sf"/>
</dbReference>
<dbReference type="InterPro" id="IPR032710">
    <property type="entry name" value="NTF2-like_dom_sf"/>
</dbReference>
<dbReference type="EMBL" id="JABAEK010000005">
    <property type="protein sequence ID" value="NLQ17305.1"/>
    <property type="molecule type" value="Genomic_DNA"/>
</dbReference>
<feature type="domain" description="AB hydrolase-1" evidence="1">
    <location>
        <begin position="11"/>
        <end position="228"/>
    </location>
</feature>
<dbReference type="SUPFAM" id="SSF54427">
    <property type="entry name" value="NTF2-like"/>
    <property type="match status" value="1"/>
</dbReference>